<organism evidence="2 3">
    <name type="scientific">Alicyclobacillus fodiniaquatilis</name>
    <dbReference type="NCBI Taxonomy" id="1661150"/>
    <lineage>
        <taxon>Bacteria</taxon>
        <taxon>Bacillati</taxon>
        <taxon>Bacillota</taxon>
        <taxon>Bacilli</taxon>
        <taxon>Bacillales</taxon>
        <taxon>Alicyclobacillaceae</taxon>
        <taxon>Alicyclobacillus</taxon>
    </lineage>
</organism>
<gene>
    <name evidence="2" type="ORF">ACFSB2_13540</name>
</gene>
<name>A0ABW4JHK1_9BACL</name>
<feature type="domain" description="DUF4097" evidence="1">
    <location>
        <begin position="135"/>
        <end position="256"/>
    </location>
</feature>
<sequence length="259" mass="27259">MIDKLILISCGLVAIGVGGLGYEYSQGRSLSDLTNQAAVSETKSVNMSNVQNLSFDMSVGDLHITPSNGNQLVVSAHGEMSKQLLEKMKLTVVKKGNSVSVSFQRHARFGIGLFLPSITSVDVDVEMPAKNYQSIAVDAGTADVSLGRTHATSTTIHDGTGDVHLSDVHSDLSVSTGTGDITMQASQLGQHTNLKAGTGDIEVTLQQVPKNVHYALQSGTGSIRWLGQRMNSKTNAIIGKGTNTFQATTGTGDITVQQG</sequence>
<evidence type="ECO:0000259" key="1">
    <source>
        <dbReference type="Pfam" id="PF13349"/>
    </source>
</evidence>
<evidence type="ECO:0000313" key="3">
    <source>
        <dbReference type="Proteomes" id="UP001597079"/>
    </source>
</evidence>
<dbReference type="InterPro" id="IPR025164">
    <property type="entry name" value="Toastrack_DUF4097"/>
</dbReference>
<keyword evidence="3" id="KW-1185">Reference proteome</keyword>
<dbReference type="RefSeq" id="WP_377943602.1">
    <property type="nucleotide sequence ID" value="NZ_JBHUCX010000035.1"/>
</dbReference>
<reference evidence="3" key="1">
    <citation type="journal article" date="2019" name="Int. J. Syst. Evol. Microbiol.">
        <title>The Global Catalogue of Microorganisms (GCM) 10K type strain sequencing project: providing services to taxonomists for standard genome sequencing and annotation.</title>
        <authorList>
            <consortium name="The Broad Institute Genomics Platform"/>
            <consortium name="The Broad Institute Genome Sequencing Center for Infectious Disease"/>
            <person name="Wu L."/>
            <person name="Ma J."/>
        </authorList>
    </citation>
    <scope>NUCLEOTIDE SEQUENCE [LARGE SCALE GENOMIC DNA]</scope>
    <source>
        <strain evidence="3">CGMCC 1.12286</strain>
    </source>
</reference>
<dbReference type="Pfam" id="PF13349">
    <property type="entry name" value="DUF4097"/>
    <property type="match status" value="1"/>
</dbReference>
<protein>
    <submittedName>
        <fullName evidence="2">DUF4097 family beta strand repeat-containing protein</fullName>
    </submittedName>
</protein>
<evidence type="ECO:0000313" key="2">
    <source>
        <dbReference type="EMBL" id="MFD1675719.1"/>
    </source>
</evidence>
<dbReference type="Proteomes" id="UP001597079">
    <property type="component" value="Unassembled WGS sequence"/>
</dbReference>
<accession>A0ABW4JHK1</accession>
<dbReference type="EMBL" id="JBHUCX010000035">
    <property type="protein sequence ID" value="MFD1675719.1"/>
    <property type="molecule type" value="Genomic_DNA"/>
</dbReference>
<proteinExistence type="predicted"/>
<comment type="caution">
    <text evidence="2">The sequence shown here is derived from an EMBL/GenBank/DDBJ whole genome shotgun (WGS) entry which is preliminary data.</text>
</comment>